<dbReference type="Gene3D" id="3.10.100.10">
    <property type="entry name" value="Mannose-Binding Protein A, subunit A"/>
    <property type="match status" value="1"/>
</dbReference>
<reference evidence="2 3" key="1">
    <citation type="submission" date="2020-06" db="EMBL/GenBank/DDBJ databases">
        <authorList>
            <person name="Li R."/>
            <person name="Bekaert M."/>
        </authorList>
    </citation>
    <scope>NUCLEOTIDE SEQUENCE [LARGE SCALE GENOMIC DNA]</scope>
    <source>
        <strain evidence="3">wild</strain>
    </source>
</reference>
<dbReference type="InterPro" id="IPR016186">
    <property type="entry name" value="C-type_lectin-like/link_sf"/>
</dbReference>
<dbReference type="CDD" id="cd00037">
    <property type="entry name" value="CLECT"/>
    <property type="match status" value="1"/>
</dbReference>
<name>A0A6J8CTJ2_MYTCO</name>
<dbReference type="InterPro" id="IPR016187">
    <property type="entry name" value="CTDL_fold"/>
</dbReference>
<dbReference type="InterPro" id="IPR001304">
    <property type="entry name" value="C-type_lectin-like"/>
</dbReference>
<dbReference type="InterPro" id="IPR013083">
    <property type="entry name" value="Znf_RING/FYVE/PHD"/>
</dbReference>
<sequence length="177" mass="20784">MKEQKEMEKFSTNNETDNWCQKIEKESADDKENADSGLYCAYCDGYYFDNKSDDEDLTKCTKCQDWYHESCTGKFGNDLRQFKYGHNDHMWVKYRNKGFMLVHQQMTWMEAQSVCYSLSGFLATVSNSDEMKFIKSMTNVYPNNIWLGGTDMFAEERWVWYMGTHEPAGRAGENCLV</sequence>
<keyword evidence="3" id="KW-1185">Reference proteome</keyword>
<protein>
    <recommendedName>
        <fullName evidence="1">C-type lectin domain-containing protein</fullName>
    </recommendedName>
</protein>
<dbReference type="Proteomes" id="UP000507470">
    <property type="component" value="Unassembled WGS sequence"/>
</dbReference>
<dbReference type="Pfam" id="PF00059">
    <property type="entry name" value="Lectin_C"/>
    <property type="match status" value="1"/>
</dbReference>
<accession>A0A6J8CTJ2</accession>
<dbReference type="EMBL" id="CACVKT020005842">
    <property type="protein sequence ID" value="CAC5398202.1"/>
    <property type="molecule type" value="Genomic_DNA"/>
</dbReference>
<gene>
    <name evidence="2" type="ORF">MCOR_32586</name>
</gene>
<dbReference type="SUPFAM" id="SSF57903">
    <property type="entry name" value="FYVE/PHD zinc finger"/>
    <property type="match status" value="1"/>
</dbReference>
<dbReference type="SUPFAM" id="SSF56436">
    <property type="entry name" value="C-type lectin-like"/>
    <property type="match status" value="1"/>
</dbReference>
<evidence type="ECO:0000313" key="3">
    <source>
        <dbReference type="Proteomes" id="UP000507470"/>
    </source>
</evidence>
<dbReference type="Gene3D" id="3.30.40.10">
    <property type="entry name" value="Zinc/RING finger domain, C3HC4 (zinc finger)"/>
    <property type="match status" value="1"/>
</dbReference>
<organism evidence="2 3">
    <name type="scientific">Mytilus coruscus</name>
    <name type="common">Sea mussel</name>
    <dbReference type="NCBI Taxonomy" id="42192"/>
    <lineage>
        <taxon>Eukaryota</taxon>
        <taxon>Metazoa</taxon>
        <taxon>Spiralia</taxon>
        <taxon>Lophotrochozoa</taxon>
        <taxon>Mollusca</taxon>
        <taxon>Bivalvia</taxon>
        <taxon>Autobranchia</taxon>
        <taxon>Pteriomorphia</taxon>
        <taxon>Mytilida</taxon>
        <taxon>Mytiloidea</taxon>
        <taxon>Mytilidae</taxon>
        <taxon>Mytilinae</taxon>
        <taxon>Mytilus</taxon>
    </lineage>
</organism>
<feature type="domain" description="C-type lectin" evidence="1">
    <location>
        <begin position="94"/>
        <end position="177"/>
    </location>
</feature>
<dbReference type="AlphaFoldDB" id="A0A6J8CTJ2"/>
<evidence type="ECO:0000259" key="1">
    <source>
        <dbReference type="PROSITE" id="PS50041"/>
    </source>
</evidence>
<evidence type="ECO:0000313" key="2">
    <source>
        <dbReference type="EMBL" id="CAC5398202.1"/>
    </source>
</evidence>
<dbReference type="PROSITE" id="PS50041">
    <property type="entry name" value="C_TYPE_LECTIN_2"/>
    <property type="match status" value="1"/>
</dbReference>
<dbReference type="OrthoDB" id="6158539at2759"/>
<proteinExistence type="predicted"/>
<dbReference type="InterPro" id="IPR011011">
    <property type="entry name" value="Znf_FYVE_PHD"/>
</dbReference>